<protein>
    <recommendedName>
        <fullName evidence="1">EGF-like domain-containing protein</fullName>
    </recommendedName>
</protein>
<organism evidence="2 3">
    <name type="scientific">Cichlidogyrus casuarinus</name>
    <dbReference type="NCBI Taxonomy" id="1844966"/>
    <lineage>
        <taxon>Eukaryota</taxon>
        <taxon>Metazoa</taxon>
        <taxon>Spiralia</taxon>
        <taxon>Lophotrochozoa</taxon>
        <taxon>Platyhelminthes</taxon>
        <taxon>Monogenea</taxon>
        <taxon>Monopisthocotylea</taxon>
        <taxon>Dactylogyridea</taxon>
        <taxon>Ancyrocephalidae</taxon>
        <taxon>Cichlidogyrus</taxon>
    </lineage>
</organism>
<feature type="non-terminal residue" evidence="2">
    <location>
        <position position="1"/>
    </location>
</feature>
<dbReference type="InterPro" id="IPR000742">
    <property type="entry name" value="EGF"/>
</dbReference>
<dbReference type="AlphaFoldDB" id="A0ABD2PTR0"/>
<evidence type="ECO:0000259" key="1">
    <source>
        <dbReference type="PROSITE" id="PS00022"/>
    </source>
</evidence>
<comment type="caution">
    <text evidence="2">The sequence shown here is derived from an EMBL/GenBank/DDBJ whole genome shotgun (WGS) entry which is preliminary data.</text>
</comment>
<evidence type="ECO:0000313" key="3">
    <source>
        <dbReference type="Proteomes" id="UP001626550"/>
    </source>
</evidence>
<gene>
    <name evidence="2" type="ORF">Ciccas_012301</name>
</gene>
<dbReference type="EMBL" id="JBJKFK010004232">
    <property type="protein sequence ID" value="KAL3309156.1"/>
    <property type="molecule type" value="Genomic_DNA"/>
</dbReference>
<accession>A0ABD2PTR0</accession>
<keyword evidence="3" id="KW-1185">Reference proteome</keyword>
<proteinExistence type="predicted"/>
<dbReference type="Proteomes" id="UP001626550">
    <property type="component" value="Unassembled WGS sequence"/>
</dbReference>
<reference evidence="2 3" key="1">
    <citation type="submission" date="2024-11" db="EMBL/GenBank/DDBJ databases">
        <title>Adaptive evolution of stress response genes in parasites aligns with host niche diversity.</title>
        <authorList>
            <person name="Hahn C."/>
            <person name="Resl P."/>
        </authorList>
    </citation>
    <scope>NUCLEOTIDE SEQUENCE [LARGE SCALE GENOMIC DNA]</scope>
    <source>
        <strain evidence="2">EGGRZ-B1_66</strain>
        <tissue evidence="2">Body</tissue>
    </source>
</reference>
<feature type="domain" description="EGF-like" evidence="1">
    <location>
        <begin position="170"/>
        <end position="181"/>
    </location>
</feature>
<dbReference type="SUPFAM" id="SSF57196">
    <property type="entry name" value="EGF/Laminin"/>
    <property type="match status" value="1"/>
</dbReference>
<sequence length="239" mass="27685">QSTSVCAVEKHFWTRHFPQSTLKNIHQFAIILFQLKLCASSHVKFNFFYRHCPNSCLIRHQNFQLVDRCTFIFEALPESCKFDPVVKIARLSNLLEQLPSIEYLSATLKKEEIDEEFAKPDYNCSCRKPRDYEFDHRVKKCIEKNVPDPCASCYRFGTEKCVSNGTDFQCICSSNYVGRFCRVPVNPCTMFIKKELTFMTKQMSNKGPITHIEIKNVYIKLVSSYNSDSCCSGEMTIVT</sequence>
<dbReference type="PROSITE" id="PS00022">
    <property type="entry name" value="EGF_1"/>
    <property type="match status" value="1"/>
</dbReference>
<name>A0ABD2PTR0_9PLAT</name>
<evidence type="ECO:0000313" key="2">
    <source>
        <dbReference type="EMBL" id="KAL3309156.1"/>
    </source>
</evidence>